<sequence length="205" mass="22980">MSVNFNMSETKNNLMRAFAGESQARNRYTFAASQAKTAGLHVVEAVFTFTADQEKEHAKVFYNHLKEMAGETIHIEGGYPVDIADSVVQLLRYAQHNEYEEWEDVYPAFGQKAMEEGFPQIANSFNQIAKIEKVHGDRIGQLADLMEAGKLFVSDVSCKWMCLNCGHILEGTEAPQSCPVCQHNQGYFIRLELAPYTAENCPCGN</sequence>
<comment type="cofactor">
    <cofactor evidence="1">
        <name>Fe(3+)</name>
        <dbReference type="ChEBI" id="CHEBI:29034"/>
    </cofactor>
</comment>
<dbReference type="SUPFAM" id="SSF57802">
    <property type="entry name" value="Rubredoxin-like"/>
    <property type="match status" value="1"/>
</dbReference>
<evidence type="ECO:0000313" key="7">
    <source>
        <dbReference type="EMBL" id="NBH62782.1"/>
    </source>
</evidence>
<dbReference type="InterPro" id="IPR009078">
    <property type="entry name" value="Ferritin-like_SF"/>
</dbReference>
<evidence type="ECO:0000256" key="2">
    <source>
        <dbReference type="ARBA" id="ARBA00022448"/>
    </source>
</evidence>
<evidence type="ECO:0000256" key="3">
    <source>
        <dbReference type="ARBA" id="ARBA00022723"/>
    </source>
</evidence>
<dbReference type="InterPro" id="IPR012347">
    <property type="entry name" value="Ferritin-like"/>
</dbReference>
<dbReference type="Proteomes" id="UP000446866">
    <property type="component" value="Unassembled WGS sequence"/>
</dbReference>
<keyword evidence="5" id="KW-0408">Iron</keyword>
<comment type="caution">
    <text evidence="7">The sequence shown here is derived from an EMBL/GenBank/DDBJ whole genome shotgun (WGS) entry which is preliminary data.</text>
</comment>
<gene>
    <name evidence="7" type="ORF">D0435_14115</name>
</gene>
<dbReference type="InterPro" id="IPR048574">
    <property type="entry name" value="RUBY_RBDX"/>
</dbReference>
<dbReference type="NCBIfam" id="NF045767">
    <property type="entry name" value="RuberyRbr"/>
    <property type="match status" value="1"/>
</dbReference>
<evidence type="ECO:0000256" key="5">
    <source>
        <dbReference type="ARBA" id="ARBA00023004"/>
    </source>
</evidence>
<feature type="domain" description="Ferritin-like diiron" evidence="6">
    <location>
        <begin position="4"/>
        <end position="150"/>
    </location>
</feature>
<dbReference type="AlphaFoldDB" id="A0A845QKQ0"/>
<evidence type="ECO:0000256" key="4">
    <source>
        <dbReference type="ARBA" id="ARBA00022982"/>
    </source>
</evidence>
<dbReference type="GO" id="GO:0046872">
    <property type="term" value="F:metal ion binding"/>
    <property type="evidence" value="ECO:0007669"/>
    <property type="project" value="UniProtKB-KW"/>
</dbReference>
<keyword evidence="3" id="KW-0479">Metal-binding</keyword>
<dbReference type="Gene3D" id="1.20.1260.10">
    <property type="match status" value="1"/>
</dbReference>
<dbReference type="PANTHER" id="PTHR43865:SF1">
    <property type="entry name" value="RUBRERYTHRIN-RELATED"/>
    <property type="match status" value="1"/>
</dbReference>
<evidence type="ECO:0000313" key="8">
    <source>
        <dbReference type="Proteomes" id="UP000446866"/>
    </source>
</evidence>
<keyword evidence="8" id="KW-1185">Reference proteome</keyword>
<dbReference type="InterPro" id="IPR052364">
    <property type="entry name" value="Rubrerythrin"/>
</dbReference>
<dbReference type="SUPFAM" id="SSF47240">
    <property type="entry name" value="Ferritin-like"/>
    <property type="match status" value="1"/>
</dbReference>
<keyword evidence="4" id="KW-0249">Electron transport</keyword>
<dbReference type="PANTHER" id="PTHR43865">
    <property type="entry name" value="RUBRERYTHRIN-RELATED"/>
    <property type="match status" value="1"/>
</dbReference>
<name>A0A845QKQ0_9FIRM</name>
<dbReference type="InterPro" id="IPR003251">
    <property type="entry name" value="Rr_diiron-bd_dom"/>
</dbReference>
<dbReference type="Gene3D" id="2.20.28.10">
    <property type="match status" value="1"/>
</dbReference>
<organism evidence="7 8">
    <name type="scientific">Anaerotruncus colihominis</name>
    <dbReference type="NCBI Taxonomy" id="169435"/>
    <lineage>
        <taxon>Bacteria</taxon>
        <taxon>Bacillati</taxon>
        <taxon>Bacillota</taxon>
        <taxon>Clostridia</taxon>
        <taxon>Eubacteriales</taxon>
        <taxon>Oscillospiraceae</taxon>
        <taxon>Anaerotruncus</taxon>
    </lineage>
</organism>
<dbReference type="EMBL" id="QXWK01000037">
    <property type="protein sequence ID" value="NBH62782.1"/>
    <property type="molecule type" value="Genomic_DNA"/>
</dbReference>
<reference evidence="7 8" key="1">
    <citation type="submission" date="2018-08" db="EMBL/GenBank/DDBJ databases">
        <title>Murine metabolic-syndrome-specific gut microbial biobank.</title>
        <authorList>
            <person name="Liu C."/>
        </authorList>
    </citation>
    <scope>NUCLEOTIDE SEQUENCE [LARGE SCALE GENOMIC DNA]</scope>
    <source>
        <strain evidence="7 8">28</strain>
    </source>
</reference>
<dbReference type="Pfam" id="PF02915">
    <property type="entry name" value="Rubrerythrin"/>
    <property type="match status" value="1"/>
</dbReference>
<keyword evidence="2" id="KW-0813">Transport</keyword>
<dbReference type="GO" id="GO:0016491">
    <property type="term" value="F:oxidoreductase activity"/>
    <property type="evidence" value="ECO:0007669"/>
    <property type="project" value="InterPro"/>
</dbReference>
<proteinExistence type="predicted"/>
<protein>
    <submittedName>
        <fullName evidence="7">Rubrerythrin family protein</fullName>
    </submittedName>
</protein>
<accession>A0A845QKQ0</accession>
<dbReference type="CDD" id="cd00729">
    <property type="entry name" value="rubredoxin_SM"/>
    <property type="match status" value="1"/>
</dbReference>
<evidence type="ECO:0000259" key="6">
    <source>
        <dbReference type="PROSITE" id="PS50905"/>
    </source>
</evidence>
<dbReference type="RefSeq" id="WP_160203066.1">
    <property type="nucleotide sequence ID" value="NZ_QXWK01000037.1"/>
</dbReference>
<dbReference type="Pfam" id="PF21349">
    <property type="entry name" value="RUBY_RBDX"/>
    <property type="match status" value="1"/>
</dbReference>
<dbReference type="InterPro" id="IPR009040">
    <property type="entry name" value="Ferritin-like_diiron"/>
</dbReference>
<dbReference type="PROSITE" id="PS50905">
    <property type="entry name" value="FERRITIN_LIKE"/>
    <property type="match status" value="1"/>
</dbReference>
<dbReference type="CDD" id="cd01041">
    <property type="entry name" value="Rubrerythrin"/>
    <property type="match status" value="1"/>
</dbReference>
<evidence type="ECO:0000256" key="1">
    <source>
        <dbReference type="ARBA" id="ARBA00001965"/>
    </source>
</evidence>